<dbReference type="InterPro" id="IPR036267">
    <property type="entry name" value="RuvA_C_sf"/>
</dbReference>
<evidence type="ECO:0000313" key="8">
    <source>
        <dbReference type="EMBL" id="KKP71656.1"/>
    </source>
</evidence>
<dbReference type="GO" id="GO:0009378">
    <property type="term" value="F:four-way junction helicase activity"/>
    <property type="evidence" value="ECO:0007669"/>
    <property type="project" value="InterPro"/>
</dbReference>
<dbReference type="GO" id="GO:0005524">
    <property type="term" value="F:ATP binding"/>
    <property type="evidence" value="ECO:0007669"/>
    <property type="project" value="InterPro"/>
</dbReference>
<evidence type="ECO:0000259" key="7">
    <source>
        <dbReference type="SMART" id="SM00278"/>
    </source>
</evidence>
<evidence type="ECO:0000256" key="1">
    <source>
        <dbReference type="ARBA" id="ARBA00022490"/>
    </source>
</evidence>
<organism evidence="8 9">
    <name type="scientific">Candidatus Nomurabacteria bacterium GW2011_GWB1_35_20</name>
    <dbReference type="NCBI Taxonomy" id="1618740"/>
    <lineage>
        <taxon>Bacteria</taxon>
        <taxon>Candidatus Nomuraibacteriota</taxon>
    </lineage>
</organism>
<dbReference type="HAMAP" id="MF_00031">
    <property type="entry name" value="DNA_HJ_migration_RuvA"/>
    <property type="match status" value="1"/>
</dbReference>
<keyword evidence="3 6" id="KW-0238">DNA-binding</keyword>
<keyword evidence="8" id="KW-0547">Nucleotide-binding</keyword>
<dbReference type="GO" id="GO:0000400">
    <property type="term" value="F:four-way junction DNA binding"/>
    <property type="evidence" value="ECO:0007669"/>
    <property type="project" value="UniProtKB-UniRule"/>
</dbReference>
<sequence>MIGSIKGKIILKTNKFLIVETVGVGYKINISPDTLSKLKTRPNGRGLSVGREINENILLWIHTHVREDILDLYGFLNRQELEFFEMLINVSGIGPKGALSILGIASIETMKKAIGTGDTAYLTKISGIGRKTAEKIIIELRDKIVAGKTGASLQGELDALEALRSLGYSQSEAREALKKVLPNTDTNTKIREALKILSGK</sequence>
<dbReference type="InterPro" id="IPR010994">
    <property type="entry name" value="RuvA_2-like"/>
</dbReference>
<accession>A0A0G0C6C1</accession>
<dbReference type="Gene3D" id="2.40.50.140">
    <property type="entry name" value="Nucleic acid-binding proteins"/>
    <property type="match status" value="1"/>
</dbReference>
<reference evidence="8 9" key="1">
    <citation type="journal article" date="2015" name="Nature">
        <title>rRNA introns, odd ribosomes, and small enigmatic genomes across a large radiation of phyla.</title>
        <authorList>
            <person name="Brown C.T."/>
            <person name="Hug L.A."/>
            <person name="Thomas B.C."/>
            <person name="Sharon I."/>
            <person name="Castelle C.J."/>
            <person name="Singh A."/>
            <person name="Wilkins M.J."/>
            <person name="Williams K.H."/>
            <person name="Banfield J.F."/>
        </authorList>
    </citation>
    <scope>NUCLEOTIDE SEQUENCE [LARGE SCALE GENOMIC DNA]</scope>
</reference>
<comment type="caution">
    <text evidence="6">Lacks conserved residue(s) required for the propagation of feature annotation.</text>
</comment>
<comment type="domain">
    <text evidence="6">Has three domains with a flexible linker between the domains II and III and assumes an 'L' shape. Domain III is highly mobile and contacts RuvB.</text>
</comment>
<keyword evidence="8" id="KW-0347">Helicase</keyword>
<dbReference type="AlphaFoldDB" id="A0A0G0C6C1"/>
<keyword evidence="4 6" id="KW-0233">DNA recombination</keyword>
<keyword evidence="1 6" id="KW-0963">Cytoplasm</keyword>
<dbReference type="GO" id="GO:0009379">
    <property type="term" value="C:Holliday junction helicase complex"/>
    <property type="evidence" value="ECO:0007669"/>
    <property type="project" value="InterPro"/>
</dbReference>
<evidence type="ECO:0000256" key="5">
    <source>
        <dbReference type="ARBA" id="ARBA00023204"/>
    </source>
</evidence>
<dbReference type="SUPFAM" id="SSF50249">
    <property type="entry name" value="Nucleic acid-binding proteins"/>
    <property type="match status" value="1"/>
</dbReference>
<comment type="subcellular location">
    <subcellularLocation>
        <location evidence="6">Cytoplasm</location>
    </subcellularLocation>
</comment>
<keyword evidence="8" id="KW-0067">ATP-binding</keyword>
<comment type="subunit">
    <text evidence="6">Homotetramer. Forms an RuvA(8)-RuvB(12)-Holliday junction (HJ) complex. HJ DNA is sandwiched between 2 RuvA tetramers; dsDNA enters through RuvA and exits via RuvB. An RuvB hexamer assembles on each DNA strand where it exits the tetramer. Each RuvB hexamer is contacted by two RuvA subunits (via domain III) on 2 adjacent RuvB subunits; this complex drives branch migration. In the full resolvosome a probable DNA-RuvA(4)-RuvB(12)-RuvC(2) complex forms which resolves the HJ.</text>
</comment>
<dbReference type="SUPFAM" id="SSF46929">
    <property type="entry name" value="DNA helicase RuvA subunit, C-terminal domain"/>
    <property type="match status" value="1"/>
</dbReference>
<gene>
    <name evidence="6" type="primary">ruvA</name>
    <name evidence="8" type="ORF">UR70_C0021G0009</name>
</gene>
<comment type="similarity">
    <text evidence="6">Belongs to the RuvA family.</text>
</comment>
<dbReference type="NCBIfam" id="TIGR00084">
    <property type="entry name" value="ruvA"/>
    <property type="match status" value="1"/>
</dbReference>
<dbReference type="Gene3D" id="1.10.8.10">
    <property type="entry name" value="DNA helicase RuvA subunit, C-terminal domain"/>
    <property type="match status" value="1"/>
</dbReference>
<comment type="caution">
    <text evidence="8">The sequence shown here is derived from an EMBL/GenBank/DDBJ whole genome shotgun (WGS) entry which is preliminary data.</text>
</comment>
<keyword evidence="5 6" id="KW-0234">DNA repair</keyword>
<evidence type="ECO:0000256" key="4">
    <source>
        <dbReference type="ARBA" id="ARBA00023172"/>
    </source>
</evidence>
<dbReference type="Pfam" id="PF07499">
    <property type="entry name" value="RuvA_C"/>
    <property type="match status" value="1"/>
</dbReference>
<dbReference type="InterPro" id="IPR011114">
    <property type="entry name" value="RuvA_C"/>
</dbReference>
<name>A0A0G0C6C1_9BACT</name>
<keyword evidence="2 6" id="KW-0227">DNA damage</keyword>
<dbReference type="SUPFAM" id="SSF47781">
    <property type="entry name" value="RuvA domain 2-like"/>
    <property type="match status" value="1"/>
</dbReference>
<proteinExistence type="inferred from homology"/>
<protein>
    <recommendedName>
        <fullName evidence="6">Holliday junction branch migration complex subunit RuvA</fullName>
    </recommendedName>
</protein>
<dbReference type="Pfam" id="PF14520">
    <property type="entry name" value="HHH_5"/>
    <property type="match status" value="1"/>
</dbReference>
<dbReference type="PATRIC" id="fig|1618740.3.peg.597"/>
<dbReference type="Gene3D" id="1.10.150.20">
    <property type="entry name" value="5' to 3' exonuclease, C-terminal subdomain"/>
    <property type="match status" value="1"/>
</dbReference>
<dbReference type="InterPro" id="IPR000085">
    <property type="entry name" value="RuvA"/>
</dbReference>
<feature type="domain" description="Helix-hairpin-helix DNA-binding motif class 1" evidence="7">
    <location>
        <begin position="120"/>
        <end position="139"/>
    </location>
</feature>
<dbReference type="GO" id="GO:0005737">
    <property type="term" value="C:cytoplasm"/>
    <property type="evidence" value="ECO:0007669"/>
    <property type="project" value="UniProtKB-SubCell"/>
</dbReference>
<dbReference type="Pfam" id="PF01330">
    <property type="entry name" value="RuvA_N"/>
    <property type="match status" value="1"/>
</dbReference>
<evidence type="ECO:0000256" key="3">
    <source>
        <dbReference type="ARBA" id="ARBA00023125"/>
    </source>
</evidence>
<evidence type="ECO:0000313" key="9">
    <source>
        <dbReference type="Proteomes" id="UP000034923"/>
    </source>
</evidence>
<feature type="region of interest" description="Domain III" evidence="6">
    <location>
        <begin position="158"/>
        <end position="200"/>
    </location>
</feature>
<evidence type="ECO:0000256" key="2">
    <source>
        <dbReference type="ARBA" id="ARBA00022763"/>
    </source>
</evidence>
<dbReference type="InterPro" id="IPR012340">
    <property type="entry name" value="NA-bd_OB-fold"/>
</dbReference>
<dbReference type="InterPro" id="IPR003583">
    <property type="entry name" value="Hlx-hairpin-Hlx_DNA-bd_motif"/>
</dbReference>
<dbReference type="SMART" id="SM00278">
    <property type="entry name" value="HhH1"/>
    <property type="match status" value="2"/>
</dbReference>
<dbReference type="InterPro" id="IPR013849">
    <property type="entry name" value="DNA_helicase_Holl-junc_RuvA_I"/>
</dbReference>
<dbReference type="CDD" id="cd14332">
    <property type="entry name" value="UBA_RuvA_C"/>
    <property type="match status" value="1"/>
</dbReference>
<dbReference type="EMBL" id="LBQE01000021">
    <property type="protein sequence ID" value="KKP71656.1"/>
    <property type="molecule type" value="Genomic_DNA"/>
</dbReference>
<dbReference type="GO" id="GO:0006281">
    <property type="term" value="P:DNA repair"/>
    <property type="evidence" value="ECO:0007669"/>
    <property type="project" value="UniProtKB-UniRule"/>
</dbReference>
<comment type="function">
    <text evidence="6">The RuvA-RuvB-RuvC complex processes Holliday junction (HJ) DNA during genetic recombination and DNA repair, while the RuvA-RuvB complex plays an important role in the rescue of blocked DNA replication forks via replication fork reversal (RFR). RuvA specifically binds to HJ cruciform DNA, conferring on it an open structure. The RuvB hexamer acts as an ATP-dependent pump, pulling dsDNA into and through the RuvAB complex. HJ branch migration allows RuvC to scan DNA until it finds its consensus sequence, where it cleaves and resolves the cruciform DNA.</text>
</comment>
<feature type="domain" description="Helix-hairpin-helix DNA-binding motif class 1" evidence="7">
    <location>
        <begin position="85"/>
        <end position="104"/>
    </location>
</feature>
<dbReference type="Proteomes" id="UP000034923">
    <property type="component" value="Unassembled WGS sequence"/>
</dbReference>
<dbReference type="GO" id="GO:0048476">
    <property type="term" value="C:Holliday junction resolvase complex"/>
    <property type="evidence" value="ECO:0007669"/>
    <property type="project" value="UniProtKB-UniRule"/>
</dbReference>
<evidence type="ECO:0000256" key="6">
    <source>
        <dbReference type="HAMAP-Rule" id="MF_00031"/>
    </source>
</evidence>
<dbReference type="GO" id="GO:0006310">
    <property type="term" value="P:DNA recombination"/>
    <property type="evidence" value="ECO:0007669"/>
    <property type="project" value="UniProtKB-UniRule"/>
</dbReference>
<keyword evidence="8" id="KW-0378">Hydrolase</keyword>